<name>A0A0A8UZV1_LEGHA</name>
<dbReference type="Proteomes" id="UP000032803">
    <property type="component" value="Plasmid II"/>
</dbReference>
<dbReference type="CDD" id="cd05403">
    <property type="entry name" value="NT_KNTase_like"/>
    <property type="match status" value="1"/>
</dbReference>
<gene>
    <name evidence="1" type="ORF">LHA_pA0056</name>
</gene>
<keyword evidence="1" id="KW-0614">Plasmid</keyword>
<dbReference type="HOGENOM" id="CLU_110651_0_0_6"/>
<evidence type="ECO:0000313" key="1">
    <source>
        <dbReference type="EMBL" id="CEK12304.1"/>
    </source>
</evidence>
<dbReference type="EMBL" id="LN681226">
    <property type="protein sequence ID" value="CEK12304.1"/>
    <property type="molecule type" value="Genomic_DNA"/>
</dbReference>
<dbReference type="KEGG" id="lha:LHA_pA0056"/>
<geneLocation type="plasmid" evidence="1 2">
    <name>II</name>
</geneLocation>
<dbReference type="OrthoDB" id="1701798at2"/>
<dbReference type="RefSeq" id="WP_011212553.1">
    <property type="nucleotide sequence ID" value="NZ_LN681226.1"/>
</dbReference>
<evidence type="ECO:0008006" key="3">
    <source>
        <dbReference type="Google" id="ProtNLM"/>
    </source>
</evidence>
<keyword evidence="2" id="KW-1185">Reference proteome</keyword>
<proteinExistence type="predicted"/>
<reference evidence="2" key="1">
    <citation type="submission" date="2014-09" db="EMBL/GenBank/DDBJ databases">
        <authorList>
            <person name="Gomez-Valero L."/>
        </authorList>
    </citation>
    <scope>NUCLEOTIDE SEQUENCE [LARGE SCALE GENOMIC DNA]</scope>
    <source>
        <strain evidence="2">ATCC35250</strain>
        <plasmid evidence="2">II</plasmid>
    </source>
</reference>
<dbReference type="SUPFAM" id="SSF81301">
    <property type="entry name" value="Nucleotidyltransferase"/>
    <property type="match status" value="1"/>
</dbReference>
<evidence type="ECO:0000313" key="2">
    <source>
        <dbReference type="Proteomes" id="UP000032803"/>
    </source>
</evidence>
<dbReference type="Gene3D" id="3.30.460.10">
    <property type="entry name" value="Beta Polymerase, domain 2"/>
    <property type="match status" value="1"/>
</dbReference>
<dbReference type="AlphaFoldDB" id="A0A0A8UZV1"/>
<accession>A0A0A8UZV1</accession>
<organism evidence="1 2">
    <name type="scientific">Legionella hackeliae</name>
    <dbReference type="NCBI Taxonomy" id="449"/>
    <lineage>
        <taxon>Bacteria</taxon>
        <taxon>Pseudomonadati</taxon>
        <taxon>Pseudomonadota</taxon>
        <taxon>Gammaproteobacteria</taxon>
        <taxon>Legionellales</taxon>
        <taxon>Legionellaceae</taxon>
        <taxon>Legionella</taxon>
    </lineage>
</organism>
<protein>
    <recommendedName>
        <fullName evidence="3">Polymerase beta nucleotidyltransferase domain-containing protein</fullName>
    </recommendedName>
</protein>
<dbReference type="InterPro" id="IPR043519">
    <property type="entry name" value="NT_sf"/>
</dbReference>
<sequence length="218" mass="25446">MTQKKISLENDAVLQFIVDELISLHHCHTIILYGSRARGDFTVTSDYDVAGIREKGDKQRIARFDEAHQVYHDIFVYPENAFDSISDEHLCMSDGIVVLEKAHFGTELLKKLSAFLILPESLPLDEITARRVWYQKMLARAYTRDLEGKYRHIWSIFTILEDYFVFKELRYQGPKKAFKYLETHDPETLSLFDEAITNIDNLDALNRLITRVIKIDKT</sequence>